<feature type="region of interest" description="Disordered" evidence="1">
    <location>
        <begin position="428"/>
        <end position="465"/>
    </location>
</feature>
<proteinExistence type="predicted"/>
<evidence type="ECO:0000313" key="3">
    <source>
        <dbReference type="Proteomes" id="UP001140091"/>
    </source>
</evidence>
<feature type="compositionally biased region" description="Polar residues" evidence="1">
    <location>
        <begin position="165"/>
        <end position="183"/>
    </location>
</feature>
<protein>
    <submittedName>
        <fullName evidence="2">Uncharacterized protein</fullName>
    </submittedName>
</protein>
<feature type="compositionally biased region" description="Basic and acidic residues" evidence="1">
    <location>
        <begin position="38"/>
        <end position="47"/>
    </location>
</feature>
<accession>A0A9W8JLB3</accession>
<reference evidence="2" key="1">
    <citation type="submission" date="2022-06" db="EMBL/GenBank/DDBJ databases">
        <title>Genome Sequence of Candolleomyces eurysporus.</title>
        <authorList>
            <person name="Buettner E."/>
        </authorList>
    </citation>
    <scope>NUCLEOTIDE SEQUENCE</scope>
    <source>
        <strain evidence="2">VTCC 930004</strain>
    </source>
</reference>
<evidence type="ECO:0000256" key="1">
    <source>
        <dbReference type="SAM" id="MobiDB-lite"/>
    </source>
</evidence>
<dbReference type="AlphaFoldDB" id="A0A9W8JLB3"/>
<feature type="compositionally biased region" description="Polar residues" evidence="1">
    <location>
        <begin position="132"/>
        <end position="141"/>
    </location>
</feature>
<organism evidence="2 3">
    <name type="scientific">Candolleomyces eurysporus</name>
    <dbReference type="NCBI Taxonomy" id="2828524"/>
    <lineage>
        <taxon>Eukaryota</taxon>
        <taxon>Fungi</taxon>
        <taxon>Dikarya</taxon>
        <taxon>Basidiomycota</taxon>
        <taxon>Agaricomycotina</taxon>
        <taxon>Agaricomycetes</taxon>
        <taxon>Agaricomycetidae</taxon>
        <taxon>Agaricales</taxon>
        <taxon>Agaricineae</taxon>
        <taxon>Psathyrellaceae</taxon>
        <taxon>Candolleomyces</taxon>
    </lineage>
</organism>
<gene>
    <name evidence="2" type="ORF">H1R20_g1201</name>
</gene>
<dbReference type="EMBL" id="JANBPK010000275">
    <property type="protein sequence ID" value="KAJ2935893.1"/>
    <property type="molecule type" value="Genomic_DNA"/>
</dbReference>
<evidence type="ECO:0000313" key="2">
    <source>
        <dbReference type="EMBL" id="KAJ2935893.1"/>
    </source>
</evidence>
<dbReference type="Proteomes" id="UP001140091">
    <property type="component" value="Unassembled WGS sequence"/>
</dbReference>
<feature type="compositionally biased region" description="Polar residues" evidence="1">
    <location>
        <begin position="51"/>
        <end position="66"/>
    </location>
</feature>
<feature type="region of interest" description="Disordered" evidence="1">
    <location>
        <begin position="1"/>
        <end position="273"/>
    </location>
</feature>
<sequence>MFSMVATMPHSSVARTPDRTLPLQEEAEDEFGPSSKGPWKETGHGALDRISSPTPSSDLNPDGNSQRYDRHSGRGDTLNGRGIDENVVPQSKASDSTNRYSDKDGEDSGSYTPRSPTAPLPDHRSHDKYYQPPTQRTSPKVSSRVKSRNGSIDGLGLRTIDPSAFDSNGPSSAAPPTTTSERSSYVDHRQQQDTQYAPPKQAYQPQAQAQAPNPNPSYNYTQAQAPREPQASNRSNAERPPPPPASVPPQSNYPKNGYYDQAQVYPDDFQTYSEDPASFSYLHAYLASPRPDAPIPPTPHSQSAAPSPSPFPNGYGGKPMPGYSPIAPVGSPYPYPFTHVRRNPPASSGFSQYSSNYDPNHPAAIQEQLAKAMANLPPKPSQRQHDRLNLLPRRHSVPGRQLQPLRVPAHCAAYPAAEGYHEFALESEPRAGAAAVGAQDGEEEGSDQGSATPDGESEEAASACG</sequence>
<feature type="compositionally biased region" description="Low complexity" evidence="1">
    <location>
        <begin position="195"/>
        <end position="220"/>
    </location>
</feature>
<feature type="non-terminal residue" evidence="2">
    <location>
        <position position="465"/>
    </location>
</feature>
<name>A0A9W8JLB3_9AGAR</name>
<feature type="compositionally biased region" description="Polar residues" evidence="1">
    <location>
        <begin position="88"/>
        <end position="99"/>
    </location>
</feature>
<comment type="caution">
    <text evidence="2">The sequence shown here is derived from an EMBL/GenBank/DDBJ whole genome shotgun (WGS) entry which is preliminary data.</text>
</comment>
<feature type="region of interest" description="Disordered" evidence="1">
    <location>
        <begin position="287"/>
        <end position="322"/>
    </location>
</feature>
<keyword evidence="3" id="KW-1185">Reference proteome</keyword>
<dbReference type="OrthoDB" id="3243310at2759"/>